<evidence type="ECO:0000256" key="3">
    <source>
        <dbReference type="ARBA" id="ARBA00022759"/>
    </source>
</evidence>
<organism evidence="8 9">
    <name type="scientific">Syntrophomonas wolfei subsp. wolfei (strain DSM 2245B / Goettingen)</name>
    <dbReference type="NCBI Taxonomy" id="335541"/>
    <lineage>
        <taxon>Bacteria</taxon>
        <taxon>Bacillati</taxon>
        <taxon>Bacillota</taxon>
        <taxon>Clostridia</taxon>
        <taxon>Eubacteriales</taxon>
        <taxon>Syntrophomonadaceae</taxon>
        <taxon>Syntrophomonas</taxon>
    </lineage>
</organism>
<dbReference type="InterPro" id="IPR013527">
    <property type="entry name" value="YicC-like_N"/>
</dbReference>
<dbReference type="NCBIfam" id="TIGR00255">
    <property type="entry name" value="YicC/YloC family endoribonuclease"/>
    <property type="match status" value="1"/>
</dbReference>
<comment type="similarity">
    <text evidence="5">Belongs to the YicC/YloC family.</text>
</comment>
<keyword evidence="3" id="KW-0255">Endonuclease</keyword>
<feature type="domain" description="Endoribonuclease YicC-like C-terminal" evidence="7">
    <location>
        <begin position="174"/>
        <end position="292"/>
    </location>
</feature>
<dbReference type="GO" id="GO:0004521">
    <property type="term" value="F:RNA endonuclease activity"/>
    <property type="evidence" value="ECO:0007669"/>
    <property type="project" value="InterPro"/>
</dbReference>
<dbReference type="PANTHER" id="PTHR30636">
    <property type="entry name" value="UPF0701 PROTEIN YICC"/>
    <property type="match status" value="1"/>
</dbReference>
<evidence type="ECO:0000313" key="9">
    <source>
        <dbReference type="Proteomes" id="UP000001968"/>
    </source>
</evidence>
<dbReference type="OrthoDB" id="9771229at2"/>
<comment type="cofactor">
    <cofactor evidence="1">
        <name>a divalent metal cation</name>
        <dbReference type="ChEBI" id="CHEBI:60240"/>
    </cofactor>
</comment>
<dbReference type="Pfam" id="PF08340">
    <property type="entry name" value="YicC-like_C"/>
    <property type="match status" value="1"/>
</dbReference>
<evidence type="ECO:0000259" key="6">
    <source>
        <dbReference type="Pfam" id="PF03755"/>
    </source>
</evidence>
<evidence type="ECO:0008006" key="10">
    <source>
        <dbReference type="Google" id="ProtNLM"/>
    </source>
</evidence>
<keyword evidence="9" id="KW-1185">Reference proteome</keyword>
<reference evidence="9" key="1">
    <citation type="journal article" date="2010" name="Environ. Microbiol.">
        <title>The genome of Syntrophomonas wolfei: new insights into syntrophic metabolism and biohydrogen production.</title>
        <authorList>
            <person name="Sieber J.R."/>
            <person name="Sims D.R."/>
            <person name="Han C."/>
            <person name="Kim E."/>
            <person name="Lykidis A."/>
            <person name="Lapidus A.L."/>
            <person name="McDonnald E."/>
            <person name="Rohlin L."/>
            <person name="Culley D.E."/>
            <person name="Gunsalus R."/>
            <person name="McInerney M.J."/>
        </authorList>
    </citation>
    <scope>NUCLEOTIDE SEQUENCE [LARGE SCALE GENOMIC DNA]</scope>
    <source>
        <strain evidence="9">DSM 2245B / Goettingen</strain>
    </source>
</reference>
<dbReference type="AlphaFoldDB" id="Q0AXK6"/>
<evidence type="ECO:0000256" key="5">
    <source>
        <dbReference type="ARBA" id="ARBA00035648"/>
    </source>
</evidence>
<dbReference type="RefSeq" id="WP_011640651.1">
    <property type="nucleotide sequence ID" value="NC_008346.1"/>
</dbReference>
<protein>
    <recommendedName>
        <fullName evidence="10">YicC family protein</fullName>
    </recommendedName>
</protein>
<evidence type="ECO:0000259" key="7">
    <source>
        <dbReference type="Pfam" id="PF08340"/>
    </source>
</evidence>
<dbReference type="GO" id="GO:0016787">
    <property type="term" value="F:hydrolase activity"/>
    <property type="evidence" value="ECO:0007669"/>
    <property type="project" value="UniProtKB-KW"/>
</dbReference>
<dbReference type="HOGENOM" id="CLU_076609_1_0_9"/>
<dbReference type="Pfam" id="PF03755">
    <property type="entry name" value="YicC-like_N"/>
    <property type="match status" value="1"/>
</dbReference>
<keyword evidence="2" id="KW-0540">Nuclease</keyword>
<dbReference type="eggNOG" id="COG1561">
    <property type="taxonomic scope" value="Bacteria"/>
</dbReference>
<dbReference type="STRING" id="335541.Swol_1239"/>
<evidence type="ECO:0000256" key="1">
    <source>
        <dbReference type="ARBA" id="ARBA00001968"/>
    </source>
</evidence>
<proteinExistence type="inferred from homology"/>
<name>Q0AXK6_SYNWW</name>
<sequence length="292" mass="34248">MIKSMTGFGHSQVSKEGYKVSLEIKSVNHRFLDPHIRIPRRYTLLEDRIREELKKFVNRGRLEVNINIEKIDESLRDIKLDKDLAIAYYYYLKELAEKLNISQEIRVIDIFRLPEVFSLEEKEENWENLWAVLNEAITVAMEGLLLMRINEGQNLAHDIMKRNQFILSLVEKLESRSPIIAEENMERLRKRISELVSQQIIDENRILQEAAIFADKSSITEEIVRLKSHTGYLSDLLKSDDPIGRKADFLVQEMFREINTIASKANDLEMSQMAVEVKAELEKIREQMQNIE</sequence>
<dbReference type="InterPro" id="IPR005229">
    <property type="entry name" value="YicC/YloC-like"/>
</dbReference>
<dbReference type="PANTHER" id="PTHR30636:SF3">
    <property type="entry name" value="UPF0701 PROTEIN YICC"/>
    <property type="match status" value="1"/>
</dbReference>
<dbReference type="InterPro" id="IPR013551">
    <property type="entry name" value="YicC-like_C"/>
</dbReference>
<dbReference type="EMBL" id="CP000448">
    <property type="protein sequence ID" value="ABI68548.1"/>
    <property type="molecule type" value="Genomic_DNA"/>
</dbReference>
<gene>
    <name evidence="8" type="ordered locus">Swol_1239</name>
</gene>
<evidence type="ECO:0000256" key="4">
    <source>
        <dbReference type="ARBA" id="ARBA00022801"/>
    </source>
</evidence>
<feature type="domain" description="Endoribonuclease YicC-like N-terminal" evidence="6">
    <location>
        <begin position="2"/>
        <end position="156"/>
    </location>
</feature>
<dbReference type="KEGG" id="swo:Swol_1239"/>
<keyword evidence="4" id="KW-0378">Hydrolase</keyword>
<evidence type="ECO:0000256" key="2">
    <source>
        <dbReference type="ARBA" id="ARBA00022722"/>
    </source>
</evidence>
<accession>Q0AXK6</accession>
<dbReference type="Proteomes" id="UP000001968">
    <property type="component" value="Chromosome"/>
</dbReference>
<evidence type="ECO:0000313" key="8">
    <source>
        <dbReference type="EMBL" id="ABI68548.1"/>
    </source>
</evidence>